<dbReference type="CDD" id="cd00093">
    <property type="entry name" value="HTH_XRE"/>
    <property type="match status" value="1"/>
</dbReference>
<protein>
    <submittedName>
        <fullName evidence="5">S24 family peptidase</fullName>
    </submittedName>
</protein>
<gene>
    <name evidence="5" type="ORF">R4P48_14105</name>
</gene>
<keyword evidence="3" id="KW-0804">Transcription</keyword>
<keyword evidence="1" id="KW-0805">Transcription regulation</keyword>
<proteinExistence type="predicted"/>
<dbReference type="RefSeq" id="WP_254486346.1">
    <property type="nucleotide sequence ID" value="NZ_CP100494.1"/>
</dbReference>
<keyword evidence="6" id="KW-1185">Reference proteome</keyword>
<dbReference type="Gene3D" id="1.10.260.40">
    <property type="entry name" value="lambda repressor-like DNA-binding domains"/>
    <property type="match status" value="1"/>
</dbReference>
<evidence type="ECO:0000313" key="5">
    <source>
        <dbReference type="EMBL" id="MDV7023806.1"/>
    </source>
</evidence>
<feature type="domain" description="HTH cro/C1-type" evidence="4">
    <location>
        <begin position="27"/>
        <end position="76"/>
    </location>
</feature>
<evidence type="ECO:0000256" key="3">
    <source>
        <dbReference type="ARBA" id="ARBA00023163"/>
    </source>
</evidence>
<dbReference type="InterPro" id="IPR036286">
    <property type="entry name" value="LexA/Signal_pep-like_sf"/>
</dbReference>
<dbReference type="EMBL" id="JAWLOF010000009">
    <property type="protein sequence ID" value="MDV7023806.1"/>
    <property type="molecule type" value="Genomic_DNA"/>
</dbReference>
<organism evidence="5 6">
    <name type="scientific">Atlantibacter subterraneus</name>
    <dbReference type="NCBI Taxonomy" id="255519"/>
    <lineage>
        <taxon>Bacteria</taxon>
        <taxon>Pseudomonadati</taxon>
        <taxon>Pseudomonadota</taxon>
        <taxon>Gammaproteobacteria</taxon>
        <taxon>Enterobacterales</taxon>
        <taxon>Enterobacteriaceae</taxon>
        <taxon>Atlantibacter</taxon>
    </lineage>
</organism>
<dbReference type="InterPro" id="IPR015927">
    <property type="entry name" value="Peptidase_S24_S26A/B/C"/>
</dbReference>
<dbReference type="Pfam" id="PF00717">
    <property type="entry name" value="Peptidase_S24"/>
    <property type="match status" value="1"/>
</dbReference>
<dbReference type="SUPFAM" id="SSF51306">
    <property type="entry name" value="LexA/Signal peptidase"/>
    <property type="match status" value="1"/>
</dbReference>
<keyword evidence="2" id="KW-0238">DNA-binding</keyword>
<evidence type="ECO:0000256" key="1">
    <source>
        <dbReference type="ARBA" id="ARBA00023015"/>
    </source>
</evidence>
<accession>A0ABU4E6D5</accession>
<dbReference type="SUPFAM" id="SSF47413">
    <property type="entry name" value="lambda repressor-like DNA-binding domains"/>
    <property type="match status" value="1"/>
</dbReference>
<dbReference type="PANTHER" id="PTHR40661:SF3">
    <property type="entry name" value="FELS-1 PROPHAGE TRANSCRIPTIONAL REGULATOR"/>
    <property type="match status" value="1"/>
</dbReference>
<dbReference type="InterPro" id="IPR010982">
    <property type="entry name" value="Lambda_DNA-bd_dom_sf"/>
</dbReference>
<comment type="caution">
    <text evidence="5">The sequence shown here is derived from an EMBL/GenBank/DDBJ whole genome shotgun (WGS) entry which is preliminary data.</text>
</comment>
<dbReference type="CDD" id="cd06529">
    <property type="entry name" value="S24_LexA-like"/>
    <property type="match status" value="1"/>
</dbReference>
<name>A0ABU4E6D5_9ENTR</name>
<evidence type="ECO:0000259" key="4">
    <source>
        <dbReference type="PROSITE" id="PS50943"/>
    </source>
</evidence>
<dbReference type="PANTHER" id="PTHR40661">
    <property type="match status" value="1"/>
</dbReference>
<dbReference type="Pfam" id="PF01381">
    <property type="entry name" value="HTH_3"/>
    <property type="match status" value="1"/>
</dbReference>
<evidence type="ECO:0000256" key="2">
    <source>
        <dbReference type="ARBA" id="ARBA00023125"/>
    </source>
</evidence>
<dbReference type="PROSITE" id="PS50943">
    <property type="entry name" value="HTH_CROC1"/>
    <property type="match status" value="1"/>
</dbReference>
<dbReference type="Proteomes" id="UP001187066">
    <property type="component" value="Unassembled WGS sequence"/>
</dbReference>
<dbReference type="InterPro" id="IPR001387">
    <property type="entry name" value="Cro/C1-type_HTH"/>
</dbReference>
<dbReference type="GeneID" id="84665486"/>
<evidence type="ECO:0000313" key="6">
    <source>
        <dbReference type="Proteomes" id="UP001187066"/>
    </source>
</evidence>
<reference evidence="5 6" key="1">
    <citation type="submission" date="2023-10" db="EMBL/GenBank/DDBJ databases">
        <authorList>
            <person name="Dale J."/>
        </authorList>
    </citation>
    <scope>NUCLEOTIDE SEQUENCE [LARGE SCALE GENOMIC DNA]</scope>
    <source>
        <strain evidence="5 6">2023EL-00970</strain>
    </source>
</reference>
<dbReference type="Gene3D" id="2.10.109.10">
    <property type="entry name" value="Umud Fragment, subunit A"/>
    <property type="match status" value="1"/>
</dbReference>
<sequence>METKKNLTTEQLDDASRLKALYESKKKALGITQYTIADDLGITQGAVGHYLNGRNALNVDIASGFARLLQVSIADFSPSIAAKVAAQAQSLSGDTLEYAGKLKEGIIPVVGDAVLGMDGLIDMVEFHAGWLRFYSSDPQAYAVRVRGDSMWPRMQSGEFVVIEPGTKVHPGDEVFVRTRDGHNMIKIMNLTREGDYQFVSVNSEHKPRTVAQQDVVKIHYVSGIIKATRFIALEETNRVDFLDGTSNLP</sequence>
<dbReference type="InterPro" id="IPR039418">
    <property type="entry name" value="LexA-like"/>
</dbReference>
<dbReference type="SMART" id="SM00530">
    <property type="entry name" value="HTH_XRE"/>
    <property type="match status" value="1"/>
</dbReference>